<sequence>MNPIYSQTRYIARKKIFSALGGKLHILGDSGELLLFSEMKAFRLREDITLYPDETMGRELLRIKARKILDISSTYDVYDMETGETVGALRRKGLKSLIKDEWAILDTQDNEIGTIKEDNAFLALLRRALAIIPLKYNLEIGGMVIPAFRYNFNPFVTKITADFSKDTHGKLDRRLGMAATILLCLVEGKQD</sequence>
<accession>A0ABS4NRK3</accession>
<name>A0ABS4NRK3_9BACL</name>
<dbReference type="SUPFAM" id="SSF54518">
    <property type="entry name" value="Tubby C-terminal domain-like"/>
    <property type="match status" value="1"/>
</dbReference>
<dbReference type="Proteomes" id="UP000773462">
    <property type="component" value="Unassembled WGS sequence"/>
</dbReference>
<reference evidence="1 2" key="1">
    <citation type="submission" date="2021-03" db="EMBL/GenBank/DDBJ databases">
        <title>Genomic Encyclopedia of Type Strains, Phase IV (KMG-IV): sequencing the most valuable type-strain genomes for metagenomic binning, comparative biology and taxonomic classification.</title>
        <authorList>
            <person name="Goeker M."/>
        </authorList>
    </citation>
    <scope>NUCLEOTIDE SEQUENCE [LARGE SCALE GENOMIC DNA]</scope>
    <source>
        <strain evidence="1 2">DSM 101953</strain>
    </source>
</reference>
<proteinExistence type="predicted"/>
<evidence type="ECO:0000313" key="2">
    <source>
        <dbReference type="Proteomes" id="UP000773462"/>
    </source>
</evidence>
<dbReference type="InterPro" id="IPR007612">
    <property type="entry name" value="LOR"/>
</dbReference>
<dbReference type="Pfam" id="PF04525">
    <property type="entry name" value="LOR"/>
    <property type="match status" value="1"/>
</dbReference>
<gene>
    <name evidence="1" type="ORF">J2Z70_002198</name>
</gene>
<dbReference type="InterPro" id="IPR025659">
    <property type="entry name" value="Tubby-like_C"/>
</dbReference>
<keyword evidence="2" id="KW-1185">Reference proteome</keyword>
<comment type="caution">
    <text evidence="1">The sequence shown here is derived from an EMBL/GenBank/DDBJ whole genome shotgun (WGS) entry which is preliminary data.</text>
</comment>
<evidence type="ECO:0000313" key="1">
    <source>
        <dbReference type="EMBL" id="MBP2112044.1"/>
    </source>
</evidence>
<dbReference type="EMBL" id="JAGGLV010000006">
    <property type="protein sequence ID" value="MBP2112044.1"/>
    <property type="molecule type" value="Genomic_DNA"/>
</dbReference>
<protein>
    <submittedName>
        <fullName evidence="1">Uncharacterized protein YxjI</fullName>
    </submittedName>
</protein>
<organism evidence="1 2">
    <name type="scientific">Paenibacillus silagei</name>
    <dbReference type="NCBI Taxonomy" id="1670801"/>
    <lineage>
        <taxon>Bacteria</taxon>
        <taxon>Bacillati</taxon>
        <taxon>Bacillota</taxon>
        <taxon>Bacilli</taxon>
        <taxon>Bacillales</taxon>
        <taxon>Paenibacillaceae</taxon>
        <taxon>Paenibacillus</taxon>
    </lineage>
</organism>